<evidence type="ECO:0000313" key="1">
    <source>
        <dbReference type="EMBL" id="NDL71145.1"/>
    </source>
</evidence>
<dbReference type="Pfam" id="PF20383">
    <property type="entry name" value="DUF6678"/>
    <property type="match status" value="1"/>
</dbReference>
<comment type="caution">
    <text evidence="1">The sequence shown here is derived from an EMBL/GenBank/DDBJ whole genome shotgun (WGS) entry which is preliminary data.</text>
</comment>
<evidence type="ECO:0000313" key="2">
    <source>
        <dbReference type="Proteomes" id="UP000480312"/>
    </source>
</evidence>
<accession>A0A7C9JTH2</accession>
<organism evidence="1 2">
    <name type="scientific">Vreelandella alkaliphila</name>
    <dbReference type="NCBI Taxonomy" id="272774"/>
    <lineage>
        <taxon>Bacteria</taxon>
        <taxon>Pseudomonadati</taxon>
        <taxon>Pseudomonadota</taxon>
        <taxon>Gammaproteobacteria</taxon>
        <taxon>Oceanospirillales</taxon>
        <taxon>Halomonadaceae</taxon>
        <taxon>Vreelandella</taxon>
    </lineage>
</organism>
<dbReference type="Proteomes" id="UP000480312">
    <property type="component" value="Unassembled WGS sequence"/>
</dbReference>
<dbReference type="AlphaFoldDB" id="A0A7C9JTH2"/>
<reference evidence="1 2" key="1">
    <citation type="submission" date="2020-01" db="EMBL/GenBank/DDBJ databases">
        <title>Whole genome sequencing of Halomonas alkaliphila strain LS44.</title>
        <authorList>
            <person name="Kumar S."/>
            <person name="Paul D."/>
            <person name="Shouche Y."/>
            <person name="Suryavanshi M.V."/>
        </authorList>
    </citation>
    <scope>NUCLEOTIDE SEQUENCE [LARGE SCALE GENOMIC DNA]</scope>
    <source>
        <strain evidence="1 2">LS44</strain>
    </source>
</reference>
<dbReference type="InterPro" id="IPR046500">
    <property type="entry name" value="DUF6678"/>
</dbReference>
<name>A0A7C9JTH2_9GAMM</name>
<protein>
    <submittedName>
        <fullName evidence="1">Uncharacterized protein</fullName>
    </submittedName>
</protein>
<dbReference type="EMBL" id="JAAEHK010000015">
    <property type="protein sequence ID" value="NDL71145.1"/>
    <property type="molecule type" value="Genomic_DNA"/>
</dbReference>
<gene>
    <name evidence="1" type="ORF">GPL32_11610</name>
</gene>
<dbReference type="OrthoDB" id="8235233at2"/>
<proteinExistence type="predicted"/>
<sequence length="101" mass="11961">MNNTKWRELQRAMLALGDHSPNWRTKCKANDHISNWDGEWFYHFSDGGYEDIEWVEIKAENEQHRKLVLSELRKVHVPGQKTENGFKVYGYVKAGDFVEHL</sequence>